<evidence type="ECO:0000313" key="1">
    <source>
        <dbReference type="EMBL" id="CAG6748519.1"/>
    </source>
</evidence>
<dbReference type="AlphaFoldDB" id="A0A8D8ZIW2"/>
<protein>
    <submittedName>
        <fullName evidence="1">Uncharacterized protein</fullName>
    </submittedName>
</protein>
<dbReference type="EMBL" id="HBUF01519540">
    <property type="protein sequence ID" value="CAG6748519.1"/>
    <property type="molecule type" value="Transcribed_RNA"/>
</dbReference>
<organism evidence="1">
    <name type="scientific">Cacopsylla melanoneura</name>
    <dbReference type="NCBI Taxonomy" id="428564"/>
    <lineage>
        <taxon>Eukaryota</taxon>
        <taxon>Metazoa</taxon>
        <taxon>Ecdysozoa</taxon>
        <taxon>Arthropoda</taxon>
        <taxon>Hexapoda</taxon>
        <taxon>Insecta</taxon>
        <taxon>Pterygota</taxon>
        <taxon>Neoptera</taxon>
        <taxon>Paraneoptera</taxon>
        <taxon>Hemiptera</taxon>
        <taxon>Sternorrhyncha</taxon>
        <taxon>Psylloidea</taxon>
        <taxon>Psyllidae</taxon>
        <taxon>Psyllinae</taxon>
        <taxon>Cacopsylla</taxon>
    </lineage>
</organism>
<proteinExistence type="predicted"/>
<reference evidence="1" key="1">
    <citation type="submission" date="2021-05" db="EMBL/GenBank/DDBJ databases">
        <authorList>
            <person name="Alioto T."/>
            <person name="Alioto T."/>
            <person name="Gomez Garrido J."/>
        </authorList>
    </citation>
    <scope>NUCLEOTIDE SEQUENCE</scope>
</reference>
<accession>A0A8D8ZIW2</accession>
<sequence>MFCLRRLVVLSLRRYNMLHTMSICPSSLGRATYRSGDFVPRRQDSIMAILRTINRARSPVWRSPYYKYCPPWFRLHYDRISMLTIFSNPSDLFSENDPRNQTFLQNR</sequence>
<name>A0A8D8ZIW2_9HEMI</name>